<proteinExistence type="inferred from homology"/>
<feature type="transmembrane region" description="Helical" evidence="10">
    <location>
        <begin position="53"/>
        <end position="74"/>
    </location>
</feature>
<accession>A0A0R1Q6W0</accession>
<dbReference type="PATRIC" id="fig|1423812.3.peg.2631"/>
<comment type="subcellular location">
    <subcellularLocation>
        <location evidence="1 10">Cell membrane</location>
        <topology evidence="1 10">Multi-pass membrane protein</topology>
    </subcellularLocation>
</comment>
<organism evidence="11 12">
    <name type="scientific">Liquorilactobacillus uvarum DSM 19971</name>
    <dbReference type="NCBI Taxonomy" id="1423812"/>
    <lineage>
        <taxon>Bacteria</taxon>
        <taxon>Bacillati</taxon>
        <taxon>Bacillota</taxon>
        <taxon>Bacilli</taxon>
        <taxon>Lactobacillales</taxon>
        <taxon>Lactobacillaceae</taxon>
        <taxon>Liquorilactobacillus</taxon>
    </lineage>
</organism>
<evidence type="ECO:0000256" key="2">
    <source>
        <dbReference type="ARBA" id="ARBA00022475"/>
    </source>
</evidence>
<evidence type="ECO:0000256" key="6">
    <source>
        <dbReference type="ARBA" id="ARBA00023303"/>
    </source>
</evidence>
<dbReference type="NCBIfam" id="NF010816">
    <property type="entry name" value="PRK14220.1"/>
    <property type="match status" value="1"/>
</dbReference>
<dbReference type="EMBL" id="AZEG01000008">
    <property type="protein sequence ID" value="KRL37938.1"/>
    <property type="molecule type" value="Genomic_DNA"/>
</dbReference>
<dbReference type="GO" id="GO:0005886">
    <property type="term" value="C:plasma membrane"/>
    <property type="evidence" value="ECO:0007669"/>
    <property type="project" value="UniProtKB-SubCell"/>
</dbReference>
<feature type="binding site" evidence="10">
    <location>
        <position position="68"/>
    </location>
    <ligand>
        <name>Na(+)</name>
        <dbReference type="ChEBI" id="CHEBI:29101"/>
        <note>structural</note>
    </ligand>
</feature>
<dbReference type="GO" id="GO:0046872">
    <property type="term" value="F:metal ion binding"/>
    <property type="evidence" value="ECO:0007669"/>
    <property type="project" value="UniProtKB-KW"/>
</dbReference>
<dbReference type="AlphaFoldDB" id="A0A0R1Q6W0"/>
<keyword evidence="3 10" id="KW-0812">Transmembrane</keyword>
<evidence type="ECO:0000256" key="1">
    <source>
        <dbReference type="ARBA" id="ARBA00004651"/>
    </source>
</evidence>
<keyword evidence="2 10" id="KW-1003">Cell membrane</keyword>
<keyword evidence="12" id="KW-1185">Reference proteome</keyword>
<keyword evidence="6 10" id="KW-0407">Ion channel</keyword>
<evidence type="ECO:0000256" key="10">
    <source>
        <dbReference type="HAMAP-Rule" id="MF_00454"/>
    </source>
</evidence>
<keyword evidence="10" id="KW-0406">Ion transport</keyword>
<reference evidence="11 12" key="1">
    <citation type="journal article" date="2015" name="Genome Announc.">
        <title>Expanding the biotechnology potential of lactobacilli through comparative genomics of 213 strains and associated genera.</title>
        <authorList>
            <person name="Sun Z."/>
            <person name="Harris H.M."/>
            <person name="McCann A."/>
            <person name="Guo C."/>
            <person name="Argimon S."/>
            <person name="Zhang W."/>
            <person name="Yang X."/>
            <person name="Jeffery I.B."/>
            <person name="Cooney J.C."/>
            <person name="Kagawa T.F."/>
            <person name="Liu W."/>
            <person name="Song Y."/>
            <person name="Salvetti E."/>
            <person name="Wrobel A."/>
            <person name="Rasinkangas P."/>
            <person name="Parkhill J."/>
            <person name="Rea M.C."/>
            <person name="O'Sullivan O."/>
            <person name="Ritari J."/>
            <person name="Douillard F.P."/>
            <person name="Paul Ross R."/>
            <person name="Yang R."/>
            <person name="Briner A.E."/>
            <person name="Felis G.E."/>
            <person name="de Vos W.M."/>
            <person name="Barrangou R."/>
            <person name="Klaenhammer T.R."/>
            <person name="Caufield P.W."/>
            <person name="Cui Y."/>
            <person name="Zhang H."/>
            <person name="O'Toole P.W."/>
        </authorList>
    </citation>
    <scope>NUCLEOTIDE SEQUENCE [LARGE SCALE GENOMIC DNA]</scope>
    <source>
        <strain evidence="11 12">DSM 19971</strain>
    </source>
</reference>
<dbReference type="GO" id="GO:0140114">
    <property type="term" value="P:cellular detoxification of fluoride"/>
    <property type="evidence" value="ECO:0007669"/>
    <property type="project" value="UniProtKB-UniRule"/>
</dbReference>
<keyword evidence="10" id="KW-0813">Transport</keyword>
<evidence type="ECO:0000256" key="4">
    <source>
        <dbReference type="ARBA" id="ARBA00022989"/>
    </source>
</evidence>
<dbReference type="PANTHER" id="PTHR28259:SF1">
    <property type="entry name" value="FLUORIDE EXPORT PROTEIN 1-RELATED"/>
    <property type="match status" value="1"/>
</dbReference>
<dbReference type="InterPro" id="IPR003691">
    <property type="entry name" value="FluC"/>
</dbReference>
<dbReference type="RefSeq" id="WP_057736653.1">
    <property type="nucleotide sequence ID" value="NZ_AZEG01000008.1"/>
</dbReference>
<evidence type="ECO:0000256" key="5">
    <source>
        <dbReference type="ARBA" id="ARBA00023136"/>
    </source>
</evidence>
<feature type="binding site" evidence="10">
    <location>
        <position position="65"/>
    </location>
    <ligand>
        <name>Na(+)</name>
        <dbReference type="ChEBI" id="CHEBI:29101"/>
        <note>structural</note>
    </ligand>
</feature>
<evidence type="ECO:0000313" key="11">
    <source>
        <dbReference type="EMBL" id="KRL37938.1"/>
    </source>
</evidence>
<comment type="activity regulation">
    <text evidence="10">Na(+) is not transported, but it plays an essential structural role and its presence is essential for fluoride channel function.</text>
</comment>
<evidence type="ECO:0000256" key="7">
    <source>
        <dbReference type="ARBA" id="ARBA00035120"/>
    </source>
</evidence>
<evidence type="ECO:0000256" key="3">
    <source>
        <dbReference type="ARBA" id="ARBA00022692"/>
    </source>
</evidence>
<dbReference type="GO" id="GO:0062054">
    <property type="term" value="F:fluoride channel activity"/>
    <property type="evidence" value="ECO:0007669"/>
    <property type="project" value="UniProtKB-UniRule"/>
</dbReference>
<comment type="function">
    <text evidence="9 10">Fluoride-specific ion channel. Important for reducing fluoride concentration in the cell, thus reducing its toxicity.</text>
</comment>
<comment type="catalytic activity">
    <reaction evidence="8">
        <text>fluoride(in) = fluoride(out)</text>
        <dbReference type="Rhea" id="RHEA:76159"/>
        <dbReference type="ChEBI" id="CHEBI:17051"/>
    </reaction>
    <physiologicalReaction direction="left-to-right" evidence="8">
        <dbReference type="Rhea" id="RHEA:76160"/>
    </physiologicalReaction>
</comment>
<comment type="similarity">
    <text evidence="7 10">Belongs to the fluoride channel Fluc/FEX (TC 1.A.43) family.</text>
</comment>
<feature type="transmembrane region" description="Helical" evidence="10">
    <location>
        <begin position="28"/>
        <end position="47"/>
    </location>
</feature>
<feature type="transmembrane region" description="Helical" evidence="10">
    <location>
        <begin position="86"/>
        <end position="110"/>
    </location>
</feature>
<dbReference type="Pfam" id="PF02537">
    <property type="entry name" value="CRCB"/>
    <property type="match status" value="1"/>
</dbReference>
<gene>
    <name evidence="10" type="primary">fluC</name>
    <name evidence="10" type="synonym">crcB</name>
    <name evidence="11" type="ORF">FD20_GL002476</name>
</gene>
<dbReference type="PANTHER" id="PTHR28259">
    <property type="entry name" value="FLUORIDE EXPORT PROTEIN 1-RELATED"/>
    <property type="match status" value="1"/>
</dbReference>
<keyword evidence="10" id="KW-0479">Metal-binding</keyword>
<keyword evidence="4 10" id="KW-1133">Transmembrane helix</keyword>
<protein>
    <recommendedName>
        <fullName evidence="10">Fluoride-specific ion channel FluC</fullName>
    </recommendedName>
</protein>
<keyword evidence="10" id="KW-0915">Sodium</keyword>
<sequence>MIGLGAAIGSLLRFELTLKIKKHFKENWPLATFLINLSGAFLLGLMFGSHLQVNYFLFWGTGVVGGFTTFSTLNSELIGLFNNKHLYVGINYMLFSYLGGFGLLITGYFLGKLI</sequence>
<dbReference type="Proteomes" id="UP000051155">
    <property type="component" value="Unassembled WGS sequence"/>
</dbReference>
<keyword evidence="5 10" id="KW-0472">Membrane</keyword>
<evidence type="ECO:0000256" key="8">
    <source>
        <dbReference type="ARBA" id="ARBA00035585"/>
    </source>
</evidence>
<dbReference type="STRING" id="1423812.FD20_GL002476"/>
<evidence type="ECO:0000256" key="9">
    <source>
        <dbReference type="ARBA" id="ARBA00049940"/>
    </source>
</evidence>
<dbReference type="HAMAP" id="MF_00454">
    <property type="entry name" value="FluC"/>
    <property type="match status" value="1"/>
</dbReference>
<evidence type="ECO:0000313" key="12">
    <source>
        <dbReference type="Proteomes" id="UP000051155"/>
    </source>
</evidence>
<name>A0A0R1Q6W0_9LACO</name>
<comment type="caution">
    <text evidence="11">The sequence shown here is derived from an EMBL/GenBank/DDBJ whole genome shotgun (WGS) entry which is preliminary data.</text>
</comment>